<gene>
    <name evidence="2" type="ORF">FN846DRAFT_892736</name>
</gene>
<comment type="caution">
    <text evidence="2">The sequence shown here is derived from an EMBL/GenBank/DDBJ whole genome shotgun (WGS) entry which is preliminary data.</text>
</comment>
<feature type="region of interest" description="Disordered" evidence="1">
    <location>
        <begin position="306"/>
        <end position="432"/>
    </location>
</feature>
<name>A0A5J5EP32_9PEZI</name>
<evidence type="ECO:0000256" key="1">
    <source>
        <dbReference type="SAM" id="MobiDB-lite"/>
    </source>
</evidence>
<feature type="region of interest" description="Disordered" evidence="1">
    <location>
        <begin position="124"/>
        <end position="157"/>
    </location>
</feature>
<dbReference type="Proteomes" id="UP000326924">
    <property type="component" value="Unassembled WGS sequence"/>
</dbReference>
<protein>
    <submittedName>
        <fullName evidence="2">Uncharacterized protein</fullName>
    </submittedName>
</protein>
<feature type="region of interest" description="Disordered" evidence="1">
    <location>
        <begin position="1"/>
        <end position="30"/>
    </location>
</feature>
<evidence type="ECO:0000313" key="2">
    <source>
        <dbReference type="EMBL" id="KAA8898656.1"/>
    </source>
</evidence>
<feature type="compositionally biased region" description="Polar residues" evidence="1">
    <location>
        <begin position="344"/>
        <end position="358"/>
    </location>
</feature>
<evidence type="ECO:0000313" key="3">
    <source>
        <dbReference type="Proteomes" id="UP000326924"/>
    </source>
</evidence>
<reference evidence="2 3" key="1">
    <citation type="submission" date="2019-09" db="EMBL/GenBank/DDBJ databases">
        <title>Draft genome of the ectomycorrhizal ascomycete Sphaerosporella brunnea.</title>
        <authorList>
            <consortium name="DOE Joint Genome Institute"/>
            <person name="Benucci G.M."/>
            <person name="Marozzi G."/>
            <person name="Antonielli L."/>
            <person name="Sanchez S."/>
            <person name="Marco P."/>
            <person name="Wang X."/>
            <person name="Falini L.B."/>
            <person name="Barry K."/>
            <person name="Haridas S."/>
            <person name="Lipzen A."/>
            <person name="Labutti K."/>
            <person name="Grigoriev I.V."/>
            <person name="Murat C."/>
            <person name="Martin F."/>
            <person name="Albertini E."/>
            <person name="Donnini D."/>
            <person name="Bonito G."/>
        </authorList>
    </citation>
    <scope>NUCLEOTIDE SEQUENCE [LARGE SCALE GENOMIC DNA]</scope>
    <source>
        <strain evidence="2 3">Sb_GMNB300</strain>
    </source>
</reference>
<dbReference type="EMBL" id="VXIS01000180">
    <property type="protein sequence ID" value="KAA8898656.1"/>
    <property type="molecule type" value="Genomic_DNA"/>
</dbReference>
<feature type="compositionally biased region" description="Basic and acidic residues" evidence="1">
    <location>
        <begin position="128"/>
        <end position="147"/>
    </location>
</feature>
<keyword evidence="3" id="KW-1185">Reference proteome</keyword>
<proteinExistence type="predicted"/>
<sequence length="556" mass="60604">MADLRTNSKKRARSSDHTPPARQQKRPARPLYKDHEALCALLAISPRDKVAGLLLRREAQDICREEGYELNRNYTSWEEDEMERLVKTVTAKMNASAIRKTVFPAAAIDALLHRICLDNDADPMANAHGEDKESKSDPLLNEKRDDDTPMPVRGVQNETPLPLRLQANDIPVLMNGPEAEGVVPLAFQEDDLSVFSSGPQSDNPVPPPVQVQKRDIHIPSNGCESDDRVPPPQQECDVEISLGAAEGDGSVPLPLEEDDISASLSNFQTDDPVPPPEQKRDIHISLGAAGVGGSASLSWQEDDIWASLSGPESDDPVPPAHQERDMHISQSSPERGGQAVVDSGSVSGPESDGQTPTPRQERDMYLSPGAAECGGSIPLPLQEDDVSTSLDGPESNDPVPPAHQERNMHISPPPLQENNRHLSPSGPESDRGQANILVKTDSTISEECKAATQTVDIPGSSIPSFDPKTSILITFIDNTVPPMIVVRGKPFHWVFFQMLPVLKVTTDQQRLVAYVQNFAGPSELFIVDSEKTWRRLADDTRIHSVVFGAVNLETGS</sequence>
<dbReference type="InParanoid" id="A0A5J5EP32"/>
<dbReference type="AlphaFoldDB" id="A0A5J5EP32"/>
<accession>A0A5J5EP32</accession>
<organism evidence="2 3">
    <name type="scientific">Sphaerosporella brunnea</name>
    <dbReference type="NCBI Taxonomy" id="1250544"/>
    <lineage>
        <taxon>Eukaryota</taxon>
        <taxon>Fungi</taxon>
        <taxon>Dikarya</taxon>
        <taxon>Ascomycota</taxon>
        <taxon>Pezizomycotina</taxon>
        <taxon>Pezizomycetes</taxon>
        <taxon>Pezizales</taxon>
        <taxon>Pyronemataceae</taxon>
        <taxon>Sphaerosporella</taxon>
    </lineage>
</organism>